<dbReference type="InterPro" id="IPR023465">
    <property type="entry name" value="Riboflavin_kinase_dom_sf"/>
</dbReference>
<dbReference type="GO" id="GO:0006747">
    <property type="term" value="P:FAD biosynthetic process"/>
    <property type="evidence" value="ECO:0007669"/>
    <property type="project" value="UniProtKB-UniRule"/>
</dbReference>
<keyword evidence="11" id="KW-0511">Multifunctional enzyme</keyword>
<evidence type="ECO:0000256" key="11">
    <source>
        <dbReference type="ARBA" id="ARBA00023268"/>
    </source>
</evidence>
<keyword evidence="6 14" id="KW-0548">Nucleotidyltransferase</keyword>
<dbReference type="SMART" id="SM00904">
    <property type="entry name" value="Flavokinase"/>
    <property type="match status" value="1"/>
</dbReference>
<dbReference type="EC" id="2.7.7.2" evidence="14"/>
<dbReference type="EC" id="2.7.1.26" evidence="14"/>
<dbReference type="GO" id="GO:0005524">
    <property type="term" value="F:ATP binding"/>
    <property type="evidence" value="ECO:0007669"/>
    <property type="project" value="UniProtKB-UniRule"/>
</dbReference>
<evidence type="ECO:0000256" key="12">
    <source>
        <dbReference type="ARBA" id="ARBA00047880"/>
    </source>
</evidence>
<dbReference type="FunFam" id="3.40.50.620:FF:000021">
    <property type="entry name" value="Riboflavin biosynthesis protein"/>
    <property type="match status" value="1"/>
</dbReference>
<dbReference type="NCBIfam" id="TIGR00125">
    <property type="entry name" value="cyt_tran_rel"/>
    <property type="match status" value="1"/>
</dbReference>
<comment type="catalytic activity">
    <reaction evidence="12 14">
        <text>riboflavin + ATP = FMN + ADP + H(+)</text>
        <dbReference type="Rhea" id="RHEA:14357"/>
        <dbReference type="ChEBI" id="CHEBI:15378"/>
        <dbReference type="ChEBI" id="CHEBI:30616"/>
        <dbReference type="ChEBI" id="CHEBI:57986"/>
        <dbReference type="ChEBI" id="CHEBI:58210"/>
        <dbReference type="ChEBI" id="CHEBI:456216"/>
        <dbReference type="EC" id="2.7.1.26"/>
    </reaction>
</comment>
<comment type="similarity">
    <text evidence="14">Belongs to the ribF family.</text>
</comment>
<evidence type="ECO:0000256" key="1">
    <source>
        <dbReference type="ARBA" id="ARBA00004726"/>
    </source>
</evidence>
<evidence type="ECO:0000256" key="6">
    <source>
        <dbReference type="ARBA" id="ARBA00022695"/>
    </source>
</evidence>
<keyword evidence="8 14" id="KW-0418">Kinase</keyword>
<evidence type="ECO:0000256" key="7">
    <source>
        <dbReference type="ARBA" id="ARBA00022741"/>
    </source>
</evidence>
<evidence type="ECO:0000256" key="13">
    <source>
        <dbReference type="ARBA" id="ARBA00049494"/>
    </source>
</evidence>
<evidence type="ECO:0000256" key="14">
    <source>
        <dbReference type="PIRNR" id="PIRNR004491"/>
    </source>
</evidence>
<dbReference type="GO" id="GO:0009231">
    <property type="term" value="P:riboflavin biosynthetic process"/>
    <property type="evidence" value="ECO:0007669"/>
    <property type="project" value="InterPro"/>
</dbReference>
<comment type="pathway">
    <text evidence="2 14">Cofactor biosynthesis; FMN biosynthesis; FMN from riboflavin (ATP route): step 1/1.</text>
</comment>
<comment type="caution">
    <text evidence="16">The sequence shown here is derived from an EMBL/GenBank/DDBJ whole genome shotgun (WGS) entry which is preliminary data.</text>
</comment>
<comment type="pathway">
    <text evidence="1 14">Cofactor biosynthesis; FAD biosynthesis; FAD from FMN: step 1/1.</text>
</comment>
<keyword evidence="4 14" id="KW-0288">FMN</keyword>
<evidence type="ECO:0000256" key="9">
    <source>
        <dbReference type="ARBA" id="ARBA00022827"/>
    </source>
</evidence>
<dbReference type="Gene3D" id="2.40.30.30">
    <property type="entry name" value="Riboflavin kinase-like"/>
    <property type="match status" value="1"/>
</dbReference>
<dbReference type="InterPro" id="IPR004821">
    <property type="entry name" value="Cyt_trans-like"/>
</dbReference>
<keyword evidence="9 14" id="KW-0274">FAD</keyword>
<keyword evidence="3 14" id="KW-0285">Flavoprotein</keyword>
<evidence type="ECO:0000259" key="15">
    <source>
        <dbReference type="SMART" id="SM00904"/>
    </source>
</evidence>
<proteinExistence type="inferred from homology"/>
<sequence length="309" mass="34943">MKTIHIGSQPQVMEDDLCLAVGYFDGLHLGHLQLLKEVKRQADNKHLKSAVLSFSPNPLLTLGVIEEEHLITSLKDRAEILESLGFDYFLILDFSPAIAAMECEAFIEEFIVKMNVKHVVCGFDFYFGKQGRGNSQTLQDLSLGRYAVSVIAEYEDHHLKVSSSRISQLIQKGDMEEAHRLLSRPFRISGTVIHGKKRGHDLGFPTANISYSGYVLPAFGVYGVYLEVAGQKIMGMANVGINPTFGDLKHPSIEVNLFDFHEDIYDQPVKVSFYFYERGDVTFENVGQLVRQLHKDRESIIKKFKDIQK</sequence>
<evidence type="ECO:0000313" key="16">
    <source>
        <dbReference type="EMBL" id="HIU13118.1"/>
    </source>
</evidence>
<dbReference type="Gene3D" id="3.40.50.620">
    <property type="entry name" value="HUPs"/>
    <property type="match status" value="1"/>
</dbReference>
<evidence type="ECO:0000256" key="8">
    <source>
        <dbReference type="ARBA" id="ARBA00022777"/>
    </source>
</evidence>
<name>A0A9D1HM94_9FIRM</name>
<dbReference type="InterPro" id="IPR023468">
    <property type="entry name" value="Riboflavin_kinase"/>
</dbReference>
<dbReference type="InterPro" id="IPR002606">
    <property type="entry name" value="Riboflavin_kinase_bac"/>
</dbReference>
<dbReference type="SUPFAM" id="SSF52374">
    <property type="entry name" value="Nucleotidylyl transferase"/>
    <property type="match status" value="1"/>
</dbReference>
<dbReference type="InterPro" id="IPR014729">
    <property type="entry name" value="Rossmann-like_a/b/a_fold"/>
</dbReference>
<keyword evidence="10 14" id="KW-0067">ATP-binding</keyword>
<dbReference type="SUPFAM" id="SSF82114">
    <property type="entry name" value="Riboflavin kinase-like"/>
    <property type="match status" value="1"/>
</dbReference>
<dbReference type="Pfam" id="PF06574">
    <property type="entry name" value="FAD_syn"/>
    <property type="match status" value="1"/>
</dbReference>
<dbReference type="GO" id="GO:0008531">
    <property type="term" value="F:riboflavin kinase activity"/>
    <property type="evidence" value="ECO:0007669"/>
    <property type="project" value="UniProtKB-UniRule"/>
</dbReference>
<reference evidence="16" key="2">
    <citation type="journal article" date="2021" name="PeerJ">
        <title>Extensive microbial diversity within the chicken gut microbiome revealed by metagenomics and culture.</title>
        <authorList>
            <person name="Gilroy R."/>
            <person name="Ravi A."/>
            <person name="Getino M."/>
            <person name="Pursley I."/>
            <person name="Horton D.L."/>
            <person name="Alikhan N.F."/>
            <person name="Baker D."/>
            <person name="Gharbi K."/>
            <person name="Hall N."/>
            <person name="Watson M."/>
            <person name="Adriaenssens E.M."/>
            <person name="Foster-Nyarko E."/>
            <person name="Jarju S."/>
            <person name="Secka A."/>
            <person name="Antonio M."/>
            <person name="Oren A."/>
            <person name="Chaudhuri R.R."/>
            <person name="La Ragione R."/>
            <person name="Hildebrand F."/>
            <person name="Pallen M.J."/>
        </authorList>
    </citation>
    <scope>NUCLEOTIDE SEQUENCE</scope>
    <source>
        <strain evidence="16">CHK195-11698</strain>
    </source>
</reference>
<evidence type="ECO:0000256" key="10">
    <source>
        <dbReference type="ARBA" id="ARBA00022840"/>
    </source>
</evidence>
<reference evidence="16" key="1">
    <citation type="submission" date="2020-10" db="EMBL/GenBank/DDBJ databases">
        <authorList>
            <person name="Gilroy R."/>
        </authorList>
    </citation>
    <scope>NUCLEOTIDE SEQUENCE</scope>
    <source>
        <strain evidence="16">CHK195-11698</strain>
    </source>
</reference>
<dbReference type="InterPro" id="IPR015864">
    <property type="entry name" value="FAD_synthase"/>
</dbReference>
<dbReference type="InterPro" id="IPR015865">
    <property type="entry name" value="Riboflavin_kinase_bac/euk"/>
</dbReference>
<dbReference type="PANTHER" id="PTHR22749:SF6">
    <property type="entry name" value="RIBOFLAVIN KINASE"/>
    <property type="match status" value="1"/>
</dbReference>
<dbReference type="AlphaFoldDB" id="A0A9D1HM94"/>
<dbReference type="GO" id="GO:0003919">
    <property type="term" value="F:FMN adenylyltransferase activity"/>
    <property type="evidence" value="ECO:0007669"/>
    <property type="project" value="UniProtKB-UniRule"/>
</dbReference>
<evidence type="ECO:0000256" key="5">
    <source>
        <dbReference type="ARBA" id="ARBA00022679"/>
    </source>
</evidence>
<gene>
    <name evidence="16" type="primary">ribF</name>
    <name evidence="16" type="ORF">IAD15_03510</name>
</gene>
<dbReference type="NCBIfam" id="TIGR00083">
    <property type="entry name" value="ribF"/>
    <property type="match status" value="1"/>
</dbReference>
<dbReference type="CDD" id="cd02064">
    <property type="entry name" value="FAD_synthetase_N"/>
    <property type="match status" value="1"/>
</dbReference>
<evidence type="ECO:0000313" key="17">
    <source>
        <dbReference type="Proteomes" id="UP000824175"/>
    </source>
</evidence>
<comment type="catalytic activity">
    <reaction evidence="13 14">
        <text>FMN + ATP + H(+) = FAD + diphosphate</text>
        <dbReference type="Rhea" id="RHEA:17237"/>
        <dbReference type="ChEBI" id="CHEBI:15378"/>
        <dbReference type="ChEBI" id="CHEBI:30616"/>
        <dbReference type="ChEBI" id="CHEBI:33019"/>
        <dbReference type="ChEBI" id="CHEBI:57692"/>
        <dbReference type="ChEBI" id="CHEBI:58210"/>
        <dbReference type="EC" id="2.7.7.2"/>
    </reaction>
</comment>
<evidence type="ECO:0000256" key="4">
    <source>
        <dbReference type="ARBA" id="ARBA00022643"/>
    </source>
</evidence>
<protein>
    <recommendedName>
        <fullName evidence="14">Riboflavin biosynthesis protein</fullName>
    </recommendedName>
    <domain>
        <recommendedName>
            <fullName evidence="14">Riboflavin kinase</fullName>
            <ecNumber evidence="14">2.7.1.26</ecNumber>
        </recommendedName>
        <alternativeName>
            <fullName evidence="14">Flavokinase</fullName>
        </alternativeName>
    </domain>
    <domain>
        <recommendedName>
            <fullName evidence="14">FMN adenylyltransferase</fullName>
            <ecNumber evidence="14">2.7.7.2</ecNumber>
        </recommendedName>
        <alternativeName>
            <fullName evidence="14">FAD pyrophosphorylase</fullName>
        </alternativeName>
        <alternativeName>
            <fullName evidence="14">FAD synthase</fullName>
        </alternativeName>
    </domain>
</protein>
<keyword evidence="7 14" id="KW-0547">Nucleotide-binding</keyword>
<feature type="domain" description="Riboflavin kinase" evidence="15">
    <location>
        <begin position="181"/>
        <end position="305"/>
    </location>
</feature>
<dbReference type="Proteomes" id="UP000824175">
    <property type="component" value="Unassembled WGS sequence"/>
</dbReference>
<evidence type="ECO:0000256" key="2">
    <source>
        <dbReference type="ARBA" id="ARBA00005201"/>
    </source>
</evidence>
<dbReference type="PIRSF" id="PIRSF004491">
    <property type="entry name" value="FAD_Synth"/>
    <property type="match status" value="1"/>
</dbReference>
<dbReference type="Pfam" id="PF01687">
    <property type="entry name" value="Flavokinase"/>
    <property type="match status" value="1"/>
</dbReference>
<dbReference type="EMBL" id="DVMJ01000025">
    <property type="protein sequence ID" value="HIU13118.1"/>
    <property type="molecule type" value="Genomic_DNA"/>
</dbReference>
<keyword evidence="5 14" id="KW-0808">Transferase</keyword>
<evidence type="ECO:0000256" key="3">
    <source>
        <dbReference type="ARBA" id="ARBA00022630"/>
    </source>
</evidence>
<accession>A0A9D1HM94</accession>
<organism evidence="16 17">
    <name type="scientific">Candidatus Fimiplasma intestinipullorum</name>
    <dbReference type="NCBI Taxonomy" id="2840825"/>
    <lineage>
        <taxon>Bacteria</taxon>
        <taxon>Bacillati</taxon>
        <taxon>Bacillota</taxon>
        <taxon>Clostridia</taxon>
        <taxon>Eubacteriales</taxon>
        <taxon>Candidatus Fimiplasma</taxon>
    </lineage>
</organism>
<dbReference type="PANTHER" id="PTHR22749">
    <property type="entry name" value="RIBOFLAVIN KINASE/FMN ADENYLYLTRANSFERASE"/>
    <property type="match status" value="1"/>
</dbReference>
<dbReference type="GO" id="GO:0009398">
    <property type="term" value="P:FMN biosynthetic process"/>
    <property type="evidence" value="ECO:0007669"/>
    <property type="project" value="UniProtKB-UniRule"/>
</dbReference>